<dbReference type="Pfam" id="PF03184">
    <property type="entry name" value="DDE_1"/>
    <property type="match status" value="1"/>
</dbReference>
<dbReference type="AlphaFoldDB" id="A0A8K0CP13"/>
<dbReference type="EMBL" id="VTPC01080893">
    <property type="protein sequence ID" value="KAF2887958.1"/>
    <property type="molecule type" value="Genomic_DNA"/>
</dbReference>
<name>A0A8K0CP13_IGNLU</name>
<evidence type="ECO:0000313" key="2">
    <source>
        <dbReference type="EMBL" id="KAF2887958.1"/>
    </source>
</evidence>
<sequence>MTNPFVINDYFKLLKKLLSDLQLNDRPSQIWNLDETSLCIDPSKIKVVGAKVLENKRPILIIYDGHSTHVNHKVVKLAQENNLTILKLSPHTSHFLQPLDLVVFKSFKTAWDEKLVAWQKENQEVKLPKESHFKKTSDVLFKDSHIEQVSQDNIQPEPSKVLFEELLLQTVKQNATNNHKAKKRRVATGAEVITHKNLDDLHLVQNNKPSAKAITKKILRALAAKVD</sequence>
<dbReference type="InterPro" id="IPR004875">
    <property type="entry name" value="DDE_SF_endonuclease_dom"/>
</dbReference>
<evidence type="ECO:0000313" key="3">
    <source>
        <dbReference type="Proteomes" id="UP000801492"/>
    </source>
</evidence>
<comment type="caution">
    <text evidence="2">The sequence shown here is derived from an EMBL/GenBank/DDBJ whole genome shotgun (WGS) entry which is preliminary data.</text>
</comment>
<dbReference type="OrthoDB" id="6781380at2759"/>
<proteinExistence type="predicted"/>
<dbReference type="GO" id="GO:0003676">
    <property type="term" value="F:nucleic acid binding"/>
    <property type="evidence" value="ECO:0007669"/>
    <property type="project" value="InterPro"/>
</dbReference>
<accession>A0A8K0CP13</accession>
<evidence type="ECO:0000259" key="1">
    <source>
        <dbReference type="Pfam" id="PF03184"/>
    </source>
</evidence>
<dbReference type="Proteomes" id="UP000801492">
    <property type="component" value="Unassembled WGS sequence"/>
</dbReference>
<organism evidence="2 3">
    <name type="scientific">Ignelater luminosus</name>
    <name type="common">Cucubano</name>
    <name type="synonym">Pyrophorus luminosus</name>
    <dbReference type="NCBI Taxonomy" id="2038154"/>
    <lineage>
        <taxon>Eukaryota</taxon>
        <taxon>Metazoa</taxon>
        <taxon>Ecdysozoa</taxon>
        <taxon>Arthropoda</taxon>
        <taxon>Hexapoda</taxon>
        <taxon>Insecta</taxon>
        <taxon>Pterygota</taxon>
        <taxon>Neoptera</taxon>
        <taxon>Endopterygota</taxon>
        <taxon>Coleoptera</taxon>
        <taxon>Polyphaga</taxon>
        <taxon>Elateriformia</taxon>
        <taxon>Elateroidea</taxon>
        <taxon>Elateridae</taxon>
        <taxon>Agrypninae</taxon>
        <taxon>Pyrophorini</taxon>
        <taxon>Ignelater</taxon>
    </lineage>
</organism>
<keyword evidence="3" id="KW-1185">Reference proteome</keyword>
<feature type="domain" description="DDE-1" evidence="1">
    <location>
        <begin position="54"/>
        <end position="136"/>
    </location>
</feature>
<protein>
    <recommendedName>
        <fullName evidence="1">DDE-1 domain-containing protein</fullName>
    </recommendedName>
</protein>
<gene>
    <name evidence="2" type="ORF">ILUMI_18215</name>
</gene>
<reference evidence="2" key="1">
    <citation type="submission" date="2019-08" db="EMBL/GenBank/DDBJ databases">
        <title>The genome of the North American firefly Photinus pyralis.</title>
        <authorList>
            <consortium name="Photinus pyralis genome working group"/>
            <person name="Fallon T.R."/>
            <person name="Sander Lower S.E."/>
            <person name="Weng J.-K."/>
        </authorList>
    </citation>
    <scope>NUCLEOTIDE SEQUENCE</scope>
    <source>
        <strain evidence="2">TRF0915ILg1</strain>
        <tissue evidence="2">Whole body</tissue>
    </source>
</reference>